<dbReference type="GO" id="GO:0005829">
    <property type="term" value="C:cytosol"/>
    <property type="evidence" value="ECO:0007669"/>
    <property type="project" value="TreeGrafter"/>
</dbReference>
<comment type="pathway">
    <text evidence="4 16">Cell wall biogenesis; peptidoglycan biosynthesis.</text>
</comment>
<name>H3SMT1_9BACL</name>
<dbReference type="EC" id="1.3.1.98" evidence="16"/>
<dbReference type="PANTHER" id="PTHR21071:SF4">
    <property type="entry name" value="UDP-N-ACETYLENOLPYRUVOYLGLUCOSAMINE REDUCTASE"/>
    <property type="match status" value="1"/>
</dbReference>
<dbReference type="RefSeq" id="WP_006679357.1">
    <property type="nucleotide sequence ID" value="NZ_AHKH01000113.1"/>
</dbReference>
<sequence>MNDRNQLFHTLCKRQVRLAEHSSYGIGGEADYFAMPETAEQLMTILDGCKTYGMEYFVFGMGTNILFPERPRRGTVFISLKNFAEIRQIDGSTWFISSGLPLSMLSVAGLIWGTSGLHFTYLLPGCVGAGIYMNAKYHDDQMGDKVEKVYYVDAADPSLSLQVIRAEDCRFSYKQSIFQQKPWIIVGAEIRVPEPEAPVQSGLGGILERYKEGSGKLSSLSQFYSFFSNEVKELQLRNHAIPGQLSDIDKYRTGNRHFTSRSCGSFFKNNYAAGASIGALVDRLNLKGLAHGGAMISPYHGNMILNHNDATASDILYLKDIISEGIYRHFGFIPEPEVVIVPEDK</sequence>
<comment type="subcellular location">
    <subcellularLocation>
        <location evidence="3 16">Cytoplasm</location>
    </subcellularLocation>
</comment>
<keyword evidence="12 16" id="KW-0560">Oxidoreductase</keyword>
<evidence type="ECO:0000256" key="16">
    <source>
        <dbReference type="HAMAP-Rule" id="MF_00037"/>
    </source>
</evidence>
<dbReference type="Pfam" id="PF02873">
    <property type="entry name" value="MurB_C"/>
    <property type="match status" value="1"/>
</dbReference>
<gene>
    <name evidence="16" type="primary">murB</name>
    <name evidence="18" type="ORF">PDENDC454_24373</name>
</gene>
<keyword evidence="8 16" id="KW-0274">FAD</keyword>
<dbReference type="OrthoDB" id="9804753at2"/>
<feature type="domain" description="FAD-binding PCMH-type" evidence="17">
    <location>
        <begin position="25"/>
        <end position="195"/>
    </location>
</feature>
<evidence type="ECO:0000256" key="12">
    <source>
        <dbReference type="ARBA" id="ARBA00023002"/>
    </source>
</evidence>
<evidence type="ECO:0000256" key="5">
    <source>
        <dbReference type="ARBA" id="ARBA00022490"/>
    </source>
</evidence>
<dbReference type="PROSITE" id="PS51387">
    <property type="entry name" value="FAD_PCMH"/>
    <property type="match status" value="1"/>
</dbReference>
<dbReference type="STRING" id="1131935.PDENDC454_24373"/>
<dbReference type="SUPFAM" id="SSF56176">
    <property type="entry name" value="FAD-binding/transporter-associated domain-like"/>
    <property type="match status" value="1"/>
</dbReference>
<keyword evidence="9 16" id="KW-0521">NADP</keyword>
<keyword evidence="11 16" id="KW-0573">Peptidoglycan synthesis</keyword>
<dbReference type="GO" id="GO:0009252">
    <property type="term" value="P:peptidoglycan biosynthetic process"/>
    <property type="evidence" value="ECO:0007669"/>
    <property type="project" value="UniProtKB-UniRule"/>
</dbReference>
<keyword evidence="13 16" id="KW-0131">Cell cycle</keyword>
<dbReference type="InterPro" id="IPR016169">
    <property type="entry name" value="FAD-bd_PCMH_sub2"/>
</dbReference>
<evidence type="ECO:0000256" key="7">
    <source>
        <dbReference type="ARBA" id="ARBA00022630"/>
    </source>
</evidence>
<evidence type="ECO:0000256" key="4">
    <source>
        <dbReference type="ARBA" id="ARBA00004752"/>
    </source>
</evidence>
<dbReference type="SUPFAM" id="SSF56194">
    <property type="entry name" value="Uridine diphospho-N-Acetylenolpyruvylglucosamine reductase, MurB, C-terminal domain"/>
    <property type="match status" value="1"/>
</dbReference>
<dbReference type="Gene3D" id="3.30.465.10">
    <property type="match status" value="1"/>
</dbReference>
<dbReference type="InterPro" id="IPR016166">
    <property type="entry name" value="FAD-bd_PCMH"/>
</dbReference>
<keyword evidence="10 16" id="KW-0133">Cell shape</keyword>
<evidence type="ECO:0000256" key="3">
    <source>
        <dbReference type="ARBA" id="ARBA00004496"/>
    </source>
</evidence>
<dbReference type="AlphaFoldDB" id="H3SMT1"/>
<dbReference type="UniPathway" id="UPA00219"/>
<dbReference type="EMBL" id="AHKH01000113">
    <property type="protein sequence ID" value="EHQ59631.1"/>
    <property type="molecule type" value="Genomic_DNA"/>
</dbReference>
<comment type="catalytic activity">
    <reaction evidence="15 16">
        <text>UDP-N-acetyl-alpha-D-muramate + NADP(+) = UDP-N-acetyl-3-O-(1-carboxyvinyl)-alpha-D-glucosamine + NADPH + H(+)</text>
        <dbReference type="Rhea" id="RHEA:12248"/>
        <dbReference type="ChEBI" id="CHEBI:15378"/>
        <dbReference type="ChEBI" id="CHEBI:57783"/>
        <dbReference type="ChEBI" id="CHEBI:58349"/>
        <dbReference type="ChEBI" id="CHEBI:68483"/>
        <dbReference type="ChEBI" id="CHEBI:70757"/>
        <dbReference type="EC" id="1.3.1.98"/>
    </reaction>
</comment>
<dbReference type="Proteomes" id="UP000003900">
    <property type="component" value="Unassembled WGS sequence"/>
</dbReference>
<dbReference type="Pfam" id="PF01565">
    <property type="entry name" value="FAD_binding_4"/>
    <property type="match status" value="1"/>
</dbReference>
<keyword evidence="6 16" id="KW-0132">Cell division</keyword>
<dbReference type="InterPro" id="IPR016167">
    <property type="entry name" value="FAD-bd_PCMH_sub1"/>
</dbReference>
<organism evidence="18 19">
    <name type="scientific">Paenibacillus dendritiformis C454</name>
    <dbReference type="NCBI Taxonomy" id="1131935"/>
    <lineage>
        <taxon>Bacteria</taxon>
        <taxon>Bacillati</taxon>
        <taxon>Bacillota</taxon>
        <taxon>Bacilli</taxon>
        <taxon>Bacillales</taxon>
        <taxon>Paenibacillaceae</taxon>
        <taxon>Paenibacillus</taxon>
    </lineage>
</organism>
<evidence type="ECO:0000256" key="11">
    <source>
        <dbReference type="ARBA" id="ARBA00022984"/>
    </source>
</evidence>
<dbReference type="HAMAP" id="MF_00037">
    <property type="entry name" value="MurB"/>
    <property type="match status" value="1"/>
</dbReference>
<evidence type="ECO:0000256" key="13">
    <source>
        <dbReference type="ARBA" id="ARBA00023306"/>
    </source>
</evidence>
<dbReference type="InterPro" id="IPR011601">
    <property type="entry name" value="MurB_C"/>
</dbReference>
<evidence type="ECO:0000256" key="6">
    <source>
        <dbReference type="ARBA" id="ARBA00022618"/>
    </source>
</evidence>
<protein>
    <recommendedName>
        <fullName evidence="16">UDP-N-acetylenolpyruvoylglucosamine reductase</fullName>
        <ecNumber evidence="16">1.3.1.98</ecNumber>
    </recommendedName>
    <alternativeName>
        <fullName evidence="16">UDP-N-acetylmuramate dehydrogenase</fullName>
    </alternativeName>
</protein>
<evidence type="ECO:0000259" key="17">
    <source>
        <dbReference type="PROSITE" id="PS51387"/>
    </source>
</evidence>
<accession>H3SMT1</accession>
<evidence type="ECO:0000256" key="10">
    <source>
        <dbReference type="ARBA" id="ARBA00022960"/>
    </source>
</evidence>
<comment type="function">
    <text evidence="2 16">Cell wall formation.</text>
</comment>
<dbReference type="InterPro" id="IPR036635">
    <property type="entry name" value="MurB_C_sf"/>
</dbReference>
<dbReference type="Gene3D" id="3.30.43.10">
    <property type="entry name" value="Uridine Diphospho-n-acetylenolpyruvylglucosamine Reductase, domain 2"/>
    <property type="match status" value="1"/>
</dbReference>
<dbReference type="Gene3D" id="3.90.78.10">
    <property type="entry name" value="UDP-N-acetylenolpyruvoylglucosamine reductase, C-terminal domain"/>
    <property type="match status" value="1"/>
</dbReference>
<evidence type="ECO:0000256" key="15">
    <source>
        <dbReference type="ARBA" id="ARBA00048914"/>
    </source>
</evidence>
<dbReference type="PATRIC" id="fig|1131935.3.peg.5071"/>
<evidence type="ECO:0000256" key="1">
    <source>
        <dbReference type="ARBA" id="ARBA00001974"/>
    </source>
</evidence>
<reference evidence="18 19" key="1">
    <citation type="journal article" date="2012" name="J. Bacteriol.">
        <title>Genome Sequence of the Pattern-Forming Social Bacterium Paenibacillus dendritiformis C454 Chiral Morphotype.</title>
        <authorList>
            <person name="Sirota-Madi A."/>
            <person name="Olender T."/>
            <person name="Helman Y."/>
            <person name="Brainis I."/>
            <person name="Finkelshtein A."/>
            <person name="Roth D."/>
            <person name="Hagai E."/>
            <person name="Leshkowitz D."/>
            <person name="Brodsky L."/>
            <person name="Galatenko V."/>
            <person name="Nikolaev V."/>
            <person name="Gutnick D.L."/>
            <person name="Lancet D."/>
            <person name="Ben-Jacob E."/>
        </authorList>
    </citation>
    <scope>NUCLEOTIDE SEQUENCE [LARGE SCALE GENOMIC DNA]</scope>
    <source>
        <strain evidence="18 19">C454</strain>
    </source>
</reference>
<dbReference type="PANTHER" id="PTHR21071">
    <property type="entry name" value="UDP-N-ACETYLENOLPYRUVOYLGLUCOSAMINE REDUCTASE"/>
    <property type="match status" value="1"/>
</dbReference>
<comment type="similarity">
    <text evidence="16">Belongs to the MurB family.</text>
</comment>
<comment type="cofactor">
    <cofactor evidence="1 16">
        <name>FAD</name>
        <dbReference type="ChEBI" id="CHEBI:57692"/>
    </cofactor>
</comment>
<dbReference type="InterPro" id="IPR003170">
    <property type="entry name" value="MurB"/>
</dbReference>
<feature type="active site" evidence="16">
    <location>
        <position position="337"/>
    </location>
</feature>
<keyword evidence="19" id="KW-1185">Reference proteome</keyword>
<dbReference type="GO" id="GO:0051301">
    <property type="term" value="P:cell division"/>
    <property type="evidence" value="ECO:0007669"/>
    <property type="project" value="UniProtKB-KW"/>
</dbReference>
<feature type="active site" description="Proton donor" evidence="16">
    <location>
        <position position="265"/>
    </location>
</feature>
<dbReference type="GO" id="GO:0071949">
    <property type="term" value="F:FAD binding"/>
    <property type="evidence" value="ECO:0007669"/>
    <property type="project" value="InterPro"/>
</dbReference>
<dbReference type="GO" id="GO:0008360">
    <property type="term" value="P:regulation of cell shape"/>
    <property type="evidence" value="ECO:0007669"/>
    <property type="project" value="UniProtKB-KW"/>
</dbReference>
<keyword evidence="5 16" id="KW-0963">Cytoplasm</keyword>
<dbReference type="GO" id="GO:0071555">
    <property type="term" value="P:cell wall organization"/>
    <property type="evidence" value="ECO:0007669"/>
    <property type="project" value="UniProtKB-KW"/>
</dbReference>
<dbReference type="InterPro" id="IPR036318">
    <property type="entry name" value="FAD-bd_PCMH-like_sf"/>
</dbReference>
<keyword evidence="7 16" id="KW-0285">Flavoprotein</keyword>
<evidence type="ECO:0000256" key="14">
    <source>
        <dbReference type="ARBA" id="ARBA00023316"/>
    </source>
</evidence>
<comment type="caution">
    <text evidence="16">Lacks conserved residue(s) required for the propagation of feature annotation.</text>
</comment>
<evidence type="ECO:0000313" key="19">
    <source>
        <dbReference type="Proteomes" id="UP000003900"/>
    </source>
</evidence>
<dbReference type="GO" id="GO:0008762">
    <property type="term" value="F:UDP-N-acetylmuramate dehydrogenase activity"/>
    <property type="evidence" value="ECO:0007669"/>
    <property type="project" value="UniProtKB-UniRule"/>
</dbReference>
<keyword evidence="14 16" id="KW-0961">Cell wall biogenesis/degradation</keyword>
<dbReference type="InterPro" id="IPR006094">
    <property type="entry name" value="Oxid_FAD_bind_N"/>
</dbReference>
<proteinExistence type="inferred from homology"/>
<evidence type="ECO:0000313" key="18">
    <source>
        <dbReference type="EMBL" id="EHQ59631.1"/>
    </source>
</evidence>
<evidence type="ECO:0000256" key="2">
    <source>
        <dbReference type="ARBA" id="ARBA00003921"/>
    </source>
</evidence>
<evidence type="ECO:0000256" key="9">
    <source>
        <dbReference type="ARBA" id="ARBA00022857"/>
    </source>
</evidence>
<comment type="caution">
    <text evidence="18">The sequence shown here is derived from an EMBL/GenBank/DDBJ whole genome shotgun (WGS) entry which is preliminary data.</text>
</comment>
<evidence type="ECO:0000256" key="8">
    <source>
        <dbReference type="ARBA" id="ARBA00022827"/>
    </source>
</evidence>